<reference evidence="11 12" key="1">
    <citation type="submission" date="2019-06" db="EMBL/GenBank/DDBJ databases">
        <title>Sequencing the genomes of 1000 actinobacteria strains.</title>
        <authorList>
            <person name="Klenk H.-P."/>
        </authorList>
    </citation>
    <scope>NUCLEOTIDE SEQUENCE [LARGE SCALE GENOMIC DNA]</scope>
    <source>
        <strain evidence="11 12">DSM 18607</strain>
    </source>
</reference>
<feature type="region of interest" description="Disordered" evidence="8">
    <location>
        <begin position="339"/>
        <end position="427"/>
    </location>
</feature>
<feature type="transmembrane region" description="Helical" evidence="9">
    <location>
        <begin position="318"/>
        <end position="338"/>
    </location>
</feature>
<keyword evidence="5 11" id="KW-0418">Kinase</keyword>
<evidence type="ECO:0000256" key="8">
    <source>
        <dbReference type="SAM" id="MobiDB-lite"/>
    </source>
</evidence>
<name>A0A542DZF6_9MICO</name>
<keyword evidence="9" id="KW-0472">Membrane</keyword>
<dbReference type="InterPro" id="IPR011009">
    <property type="entry name" value="Kinase-like_dom_sf"/>
</dbReference>
<evidence type="ECO:0000256" key="9">
    <source>
        <dbReference type="SAM" id="Phobius"/>
    </source>
</evidence>
<dbReference type="CDD" id="cd14014">
    <property type="entry name" value="STKc_PknB_like"/>
    <property type="match status" value="1"/>
</dbReference>
<evidence type="ECO:0000313" key="11">
    <source>
        <dbReference type="EMBL" id="TQJ08324.1"/>
    </source>
</evidence>
<feature type="compositionally biased region" description="Low complexity" evidence="8">
    <location>
        <begin position="339"/>
        <end position="381"/>
    </location>
</feature>
<dbReference type="Proteomes" id="UP000317893">
    <property type="component" value="Unassembled WGS sequence"/>
</dbReference>
<evidence type="ECO:0000256" key="4">
    <source>
        <dbReference type="ARBA" id="ARBA00022741"/>
    </source>
</evidence>
<dbReference type="GO" id="GO:0004674">
    <property type="term" value="F:protein serine/threonine kinase activity"/>
    <property type="evidence" value="ECO:0007669"/>
    <property type="project" value="UniProtKB-KW"/>
</dbReference>
<dbReference type="InterPro" id="IPR017441">
    <property type="entry name" value="Protein_kinase_ATP_BS"/>
</dbReference>
<keyword evidence="6 7" id="KW-0067">ATP-binding</keyword>
<dbReference type="PROSITE" id="PS50011">
    <property type="entry name" value="PROTEIN_KINASE_DOM"/>
    <property type="match status" value="1"/>
</dbReference>
<keyword evidence="3" id="KW-0808">Transferase</keyword>
<evidence type="ECO:0000256" key="2">
    <source>
        <dbReference type="ARBA" id="ARBA00022527"/>
    </source>
</evidence>
<dbReference type="SUPFAM" id="SSF56112">
    <property type="entry name" value="Protein kinase-like (PK-like)"/>
    <property type="match status" value="1"/>
</dbReference>
<feature type="region of interest" description="Disordered" evidence="8">
    <location>
        <begin position="262"/>
        <end position="312"/>
    </location>
</feature>
<dbReference type="Gene3D" id="3.30.200.20">
    <property type="entry name" value="Phosphorylase Kinase, domain 1"/>
    <property type="match status" value="1"/>
</dbReference>
<dbReference type="PROSITE" id="PS00107">
    <property type="entry name" value="PROTEIN_KINASE_ATP"/>
    <property type="match status" value="1"/>
</dbReference>
<evidence type="ECO:0000313" key="12">
    <source>
        <dbReference type="Proteomes" id="UP000317893"/>
    </source>
</evidence>
<dbReference type="SMART" id="SM00220">
    <property type="entry name" value="S_TKc"/>
    <property type="match status" value="1"/>
</dbReference>
<keyword evidence="4 7" id="KW-0547">Nucleotide-binding</keyword>
<dbReference type="EC" id="2.7.11.1" evidence="1"/>
<accession>A0A542DZF6</accession>
<sequence length="427" mass="42489">MLGGRYRVGRLLGRGGTATVHAATDEVLRREVAVKVLAAGLGTGAAREDEALLLASVSHPHLVTLHDADLTGEPSYLVMELVPGPSLAAQLRDGGPLTPDQVRGLATQLGSALSHIHDRGMVHRDLKPANVLLAAPLEPGTAPDARLTDFGIARIVDAARLTATGTVLGTAAYLSPEQARGGAVGPPSDVYSLGLVLLEAASGEVAYPGPALESAAARLARPPAVPAGLPQPLRALLTAMTSSDPVRRPTSQQVARLDPGARTAPLPALIDPGKPVDLNEPGVPVTRTLDPQTRTLDATTPAARPAPAGRPVRPRRRAGLLLALVGLVLAVVLGATLLTRPGPTAPASVPPTTTRTTPATPATTATTSAPSTTAAPAATTTVGGGTGTGQGSGPGNGGPGNGGPGNDNGGGNNGGGKGGRHGGKGKG</sequence>
<evidence type="ECO:0000256" key="1">
    <source>
        <dbReference type="ARBA" id="ARBA00012513"/>
    </source>
</evidence>
<feature type="domain" description="Protein kinase" evidence="10">
    <location>
        <begin position="6"/>
        <end position="261"/>
    </location>
</feature>
<dbReference type="EMBL" id="VFMN01000001">
    <property type="protein sequence ID" value="TQJ08324.1"/>
    <property type="molecule type" value="Genomic_DNA"/>
</dbReference>
<dbReference type="Gene3D" id="1.10.510.10">
    <property type="entry name" value="Transferase(Phosphotransferase) domain 1"/>
    <property type="match status" value="1"/>
</dbReference>
<dbReference type="Pfam" id="PF00069">
    <property type="entry name" value="Pkinase"/>
    <property type="match status" value="1"/>
</dbReference>
<protein>
    <recommendedName>
        <fullName evidence="1">non-specific serine/threonine protein kinase</fullName>
        <ecNumber evidence="1">2.7.11.1</ecNumber>
    </recommendedName>
</protein>
<keyword evidence="9" id="KW-0812">Transmembrane</keyword>
<feature type="compositionally biased region" description="Basic residues" evidence="8">
    <location>
        <begin position="418"/>
        <end position="427"/>
    </location>
</feature>
<evidence type="ECO:0000256" key="6">
    <source>
        <dbReference type="ARBA" id="ARBA00022840"/>
    </source>
</evidence>
<dbReference type="PANTHER" id="PTHR43289:SF6">
    <property type="entry name" value="SERINE_THREONINE-PROTEIN KINASE NEKL-3"/>
    <property type="match status" value="1"/>
</dbReference>
<dbReference type="AlphaFoldDB" id="A0A542DZF6"/>
<keyword evidence="9" id="KW-1133">Transmembrane helix</keyword>
<keyword evidence="2 11" id="KW-0723">Serine/threonine-protein kinase</keyword>
<proteinExistence type="predicted"/>
<gene>
    <name evidence="11" type="ORF">FB458_1410</name>
</gene>
<dbReference type="PANTHER" id="PTHR43289">
    <property type="entry name" value="MITOGEN-ACTIVATED PROTEIN KINASE KINASE KINASE 20-RELATED"/>
    <property type="match status" value="1"/>
</dbReference>
<evidence type="ECO:0000256" key="5">
    <source>
        <dbReference type="ARBA" id="ARBA00022777"/>
    </source>
</evidence>
<feature type="binding site" evidence="7">
    <location>
        <position position="35"/>
    </location>
    <ligand>
        <name>ATP</name>
        <dbReference type="ChEBI" id="CHEBI:30616"/>
    </ligand>
</feature>
<comment type="caution">
    <text evidence="11">The sequence shown here is derived from an EMBL/GenBank/DDBJ whole genome shotgun (WGS) entry which is preliminary data.</text>
</comment>
<dbReference type="InterPro" id="IPR008271">
    <property type="entry name" value="Ser/Thr_kinase_AS"/>
</dbReference>
<evidence type="ECO:0000256" key="7">
    <source>
        <dbReference type="PROSITE-ProRule" id="PRU10141"/>
    </source>
</evidence>
<feature type="compositionally biased region" description="Gly residues" evidence="8">
    <location>
        <begin position="382"/>
        <end position="417"/>
    </location>
</feature>
<dbReference type="PROSITE" id="PS00108">
    <property type="entry name" value="PROTEIN_KINASE_ST"/>
    <property type="match status" value="1"/>
</dbReference>
<dbReference type="GO" id="GO:0005524">
    <property type="term" value="F:ATP binding"/>
    <property type="evidence" value="ECO:0007669"/>
    <property type="project" value="UniProtKB-UniRule"/>
</dbReference>
<evidence type="ECO:0000259" key="10">
    <source>
        <dbReference type="PROSITE" id="PS50011"/>
    </source>
</evidence>
<organism evidence="11 12">
    <name type="scientific">Lapillicoccus jejuensis</name>
    <dbReference type="NCBI Taxonomy" id="402171"/>
    <lineage>
        <taxon>Bacteria</taxon>
        <taxon>Bacillati</taxon>
        <taxon>Actinomycetota</taxon>
        <taxon>Actinomycetes</taxon>
        <taxon>Micrococcales</taxon>
        <taxon>Intrasporangiaceae</taxon>
        <taxon>Lapillicoccus</taxon>
    </lineage>
</organism>
<dbReference type="InterPro" id="IPR000719">
    <property type="entry name" value="Prot_kinase_dom"/>
</dbReference>
<keyword evidence="12" id="KW-1185">Reference proteome</keyword>
<evidence type="ECO:0000256" key="3">
    <source>
        <dbReference type="ARBA" id="ARBA00022679"/>
    </source>
</evidence>
<feature type="compositionally biased region" description="Low complexity" evidence="8">
    <location>
        <begin position="298"/>
        <end position="311"/>
    </location>
</feature>